<dbReference type="AlphaFoldDB" id="A0AA88GVV5"/>
<dbReference type="Gene3D" id="3.40.5.10">
    <property type="entry name" value="Ribosomal protein L9, N-terminal domain"/>
    <property type="match status" value="1"/>
</dbReference>
<name>A0AA88GVV5_NAELO</name>
<protein>
    <recommendedName>
        <fullName evidence="5">Ribosomal protein L9 domain-containing protein</fullName>
    </recommendedName>
</protein>
<evidence type="ECO:0000256" key="3">
    <source>
        <dbReference type="ARBA" id="ARBA00023274"/>
    </source>
</evidence>
<evidence type="ECO:0000259" key="5">
    <source>
        <dbReference type="Pfam" id="PF01281"/>
    </source>
</evidence>
<dbReference type="Proteomes" id="UP000816034">
    <property type="component" value="Unassembled WGS sequence"/>
</dbReference>
<comment type="similarity">
    <text evidence="1">Belongs to the bacterial ribosomal protein bL9 family.</text>
</comment>
<proteinExistence type="inferred from homology"/>
<evidence type="ECO:0000313" key="7">
    <source>
        <dbReference type="Proteomes" id="UP000816034"/>
    </source>
</evidence>
<keyword evidence="3" id="KW-0687">Ribonucleoprotein</keyword>
<dbReference type="GO" id="GO:0005840">
    <property type="term" value="C:ribosome"/>
    <property type="evidence" value="ECO:0007669"/>
    <property type="project" value="UniProtKB-KW"/>
</dbReference>
<dbReference type="InterPro" id="IPR036935">
    <property type="entry name" value="Ribosomal_bL9_N_sf"/>
</dbReference>
<feature type="domain" description="Ribosomal protein L9" evidence="5">
    <location>
        <begin position="54"/>
        <end position="96"/>
    </location>
</feature>
<sequence length="146" mass="16582">MFKVAVSSLAAGKTILCPALNYGKRISSSLSSTNLITLNSSTQQRFVRAVANTNVIIKKNYNNFVEGEVIKVKAGFMRNFLYPNKIAIYATEANLKIHNESLTPEKKLEIQERKRSLMKQREQSRMMNKATEEQTTEKEVSTSQEF</sequence>
<dbReference type="GO" id="GO:1990904">
    <property type="term" value="C:ribonucleoprotein complex"/>
    <property type="evidence" value="ECO:0007669"/>
    <property type="project" value="UniProtKB-KW"/>
</dbReference>
<feature type="region of interest" description="Disordered" evidence="4">
    <location>
        <begin position="109"/>
        <end position="146"/>
    </location>
</feature>
<feature type="compositionally biased region" description="Basic and acidic residues" evidence="4">
    <location>
        <begin position="109"/>
        <end position="140"/>
    </location>
</feature>
<evidence type="ECO:0000313" key="6">
    <source>
        <dbReference type="EMBL" id="KAG2386674.1"/>
    </source>
</evidence>
<comment type="caution">
    <text evidence="6">The sequence shown here is derived from an EMBL/GenBank/DDBJ whole genome shotgun (WGS) entry which is preliminary data.</text>
</comment>
<dbReference type="SUPFAM" id="SSF55658">
    <property type="entry name" value="L9 N-domain-like"/>
    <property type="match status" value="1"/>
</dbReference>
<dbReference type="Pfam" id="PF01281">
    <property type="entry name" value="Ribosomal_L9_N"/>
    <property type="match status" value="1"/>
</dbReference>
<accession>A0AA88GVV5</accession>
<evidence type="ECO:0000256" key="4">
    <source>
        <dbReference type="SAM" id="MobiDB-lite"/>
    </source>
</evidence>
<evidence type="ECO:0000256" key="1">
    <source>
        <dbReference type="ARBA" id="ARBA00010605"/>
    </source>
</evidence>
<reference evidence="6 7" key="1">
    <citation type="journal article" date="2018" name="BMC Genomics">
        <title>The genome of Naegleria lovaniensis, the basis for a comparative approach to unravel pathogenicity factors of the human pathogenic amoeba N. fowleri.</title>
        <authorList>
            <person name="Liechti N."/>
            <person name="Schurch N."/>
            <person name="Bruggmann R."/>
            <person name="Wittwer M."/>
        </authorList>
    </citation>
    <scope>NUCLEOTIDE SEQUENCE [LARGE SCALE GENOMIC DNA]</scope>
    <source>
        <strain evidence="6 7">ATCC 30569</strain>
    </source>
</reference>
<dbReference type="GeneID" id="68094874"/>
<keyword evidence="2" id="KW-0689">Ribosomal protein</keyword>
<keyword evidence="7" id="KW-1185">Reference proteome</keyword>
<evidence type="ECO:0000256" key="2">
    <source>
        <dbReference type="ARBA" id="ARBA00022980"/>
    </source>
</evidence>
<dbReference type="InterPro" id="IPR020070">
    <property type="entry name" value="Ribosomal_bL9_N"/>
</dbReference>
<dbReference type="InterPro" id="IPR009027">
    <property type="entry name" value="Ribosomal_bL9/RNase_H1_N"/>
</dbReference>
<dbReference type="RefSeq" id="XP_044550666.1">
    <property type="nucleotide sequence ID" value="XM_044691834.1"/>
</dbReference>
<gene>
    <name evidence="6" type="ORF">C9374_002418</name>
</gene>
<organism evidence="6 7">
    <name type="scientific">Naegleria lovaniensis</name>
    <name type="common">Amoeba</name>
    <dbReference type="NCBI Taxonomy" id="51637"/>
    <lineage>
        <taxon>Eukaryota</taxon>
        <taxon>Discoba</taxon>
        <taxon>Heterolobosea</taxon>
        <taxon>Tetramitia</taxon>
        <taxon>Eutetramitia</taxon>
        <taxon>Vahlkampfiidae</taxon>
        <taxon>Naegleria</taxon>
    </lineage>
</organism>
<dbReference type="EMBL" id="PYSW02000015">
    <property type="protein sequence ID" value="KAG2386674.1"/>
    <property type="molecule type" value="Genomic_DNA"/>
</dbReference>